<evidence type="ECO:0000313" key="2">
    <source>
        <dbReference type="Proteomes" id="UP000499080"/>
    </source>
</evidence>
<dbReference type="EMBL" id="BGPR01000068">
    <property type="protein sequence ID" value="GBL89947.1"/>
    <property type="molecule type" value="Genomic_DNA"/>
</dbReference>
<evidence type="ECO:0008006" key="3">
    <source>
        <dbReference type="Google" id="ProtNLM"/>
    </source>
</evidence>
<dbReference type="Proteomes" id="UP000499080">
    <property type="component" value="Unassembled WGS sequence"/>
</dbReference>
<comment type="caution">
    <text evidence="1">The sequence shown here is derived from an EMBL/GenBank/DDBJ whole genome shotgun (WGS) entry which is preliminary data.</text>
</comment>
<dbReference type="OrthoDB" id="6515318at2759"/>
<name>A0A4Y2BDW8_ARAVE</name>
<reference evidence="1 2" key="1">
    <citation type="journal article" date="2019" name="Sci. Rep.">
        <title>Orb-weaving spider Araneus ventricosus genome elucidates the spidroin gene catalogue.</title>
        <authorList>
            <person name="Kono N."/>
            <person name="Nakamura H."/>
            <person name="Ohtoshi R."/>
            <person name="Moran D.A.P."/>
            <person name="Shinohara A."/>
            <person name="Yoshida Y."/>
            <person name="Fujiwara M."/>
            <person name="Mori M."/>
            <person name="Tomita M."/>
            <person name="Arakawa K."/>
        </authorList>
    </citation>
    <scope>NUCLEOTIDE SEQUENCE [LARGE SCALE GENOMIC DNA]</scope>
</reference>
<organism evidence="1 2">
    <name type="scientific">Araneus ventricosus</name>
    <name type="common">Orbweaver spider</name>
    <name type="synonym">Epeira ventricosa</name>
    <dbReference type="NCBI Taxonomy" id="182803"/>
    <lineage>
        <taxon>Eukaryota</taxon>
        <taxon>Metazoa</taxon>
        <taxon>Ecdysozoa</taxon>
        <taxon>Arthropoda</taxon>
        <taxon>Chelicerata</taxon>
        <taxon>Arachnida</taxon>
        <taxon>Araneae</taxon>
        <taxon>Araneomorphae</taxon>
        <taxon>Entelegynae</taxon>
        <taxon>Araneoidea</taxon>
        <taxon>Araneidae</taxon>
        <taxon>Araneus</taxon>
    </lineage>
</organism>
<accession>A0A4Y2BDW8</accession>
<gene>
    <name evidence="1" type="ORF">AVEN_178365_1</name>
</gene>
<protein>
    <recommendedName>
        <fullName evidence="3">Reverse transcriptase domain-containing protein</fullName>
    </recommendedName>
</protein>
<dbReference type="AlphaFoldDB" id="A0A4Y2BDW8"/>
<proteinExistence type="predicted"/>
<evidence type="ECO:0000313" key="1">
    <source>
        <dbReference type="EMBL" id="GBL89947.1"/>
    </source>
</evidence>
<keyword evidence="2" id="KW-1185">Reference proteome</keyword>
<sequence length="152" mass="17395">MVIGEVEPTGAKLKATAQADLTKFQHWTNEHQLKVSTEKSTTILISRLVSVPRVKWDNHIIRRSISLKYLGVIINNKLNWADYLINTKTKLTHFHQKITRISGTNWGLNNDLRRRLYETVAERDSSRSCSMCLSTISQTIQAIEFNSEDVPA</sequence>